<dbReference type="GO" id="GO:0003677">
    <property type="term" value="F:DNA binding"/>
    <property type="evidence" value="ECO:0007669"/>
    <property type="project" value="UniProtKB-KW"/>
</dbReference>
<sequence>MEKTLKITNVLADPTRYSIYEYITKKHKEVTVQEIADQFKIHPNVARLHLSKLEDVDMLKSENKKTGRGGRPSRIYRLSEEVIELNFPYRDYHLLAKIALEAMFSLGSVAEQALFETGKRYGEELMEHMLAKHSLVKEQISFDEKLEILKSTSSSLGFYPDIYVQEEEKKFYLEIFNCPFREIAMEHRQETCDMHYAFIKGLIGSLFDDFEIVTTQNLLDGCDSCAYHVNIEN</sequence>
<dbReference type="InterPro" id="IPR036388">
    <property type="entry name" value="WH-like_DNA-bd_sf"/>
</dbReference>
<dbReference type="EMBL" id="CP106877">
    <property type="protein sequence ID" value="WAA11450.1"/>
    <property type="molecule type" value="Genomic_DNA"/>
</dbReference>
<keyword evidence="4" id="KW-1185">Reference proteome</keyword>
<evidence type="ECO:0000313" key="3">
    <source>
        <dbReference type="EMBL" id="WAA11450.1"/>
    </source>
</evidence>
<dbReference type="Pfam" id="PF12840">
    <property type="entry name" value="HTH_20"/>
    <property type="match status" value="1"/>
</dbReference>
<protein>
    <submittedName>
        <fullName evidence="3">Helix-turn-helix domain-containing protein</fullName>
    </submittedName>
</protein>
<dbReference type="InterPro" id="IPR011991">
    <property type="entry name" value="ArsR-like_HTH"/>
</dbReference>
<name>A0A9E8LY58_9BACI</name>
<evidence type="ECO:0000256" key="1">
    <source>
        <dbReference type="ARBA" id="ARBA00023125"/>
    </source>
</evidence>
<dbReference type="RefSeq" id="WP_275419561.1">
    <property type="nucleotide sequence ID" value="NZ_CP106877.1"/>
</dbReference>
<dbReference type="AlphaFoldDB" id="A0A9E8LY58"/>
<dbReference type="InterPro" id="IPR001845">
    <property type="entry name" value="HTH_ArsR_DNA-bd_dom"/>
</dbReference>
<keyword evidence="1" id="KW-0238">DNA-binding</keyword>
<reference evidence="3" key="1">
    <citation type="submission" date="2022-09" db="EMBL/GenBank/DDBJ databases">
        <title>Complete Genomes of Fervidibacillus albus and Fervidibacillus halotolerans isolated from tidal flat sediments.</title>
        <authorList>
            <person name="Kwon K.K."/>
            <person name="Yang S.-H."/>
            <person name="Park M.J."/>
            <person name="Oh H.-M."/>
        </authorList>
    </citation>
    <scope>NUCLEOTIDE SEQUENCE</scope>
    <source>
        <strain evidence="3">MEBiC13594</strain>
    </source>
</reference>
<dbReference type="CDD" id="cd00090">
    <property type="entry name" value="HTH_ARSR"/>
    <property type="match status" value="1"/>
</dbReference>
<dbReference type="Gene3D" id="1.10.10.10">
    <property type="entry name" value="Winged helix-like DNA-binding domain superfamily/Winged helix DNA-binding domain"/>
    <property type="match status" value="1"/>
</dbReference>
<proteinExistence type="predicted"/>
<accession>A0A9E8LY58</accession>
<organism evidence="3 4">
    <name type="scientific">Fervidibacillus halotolerans</name>
    <dbReference type="NCBI Taxonomy" id="2980027"/>
    <lineage>
        <taxon>Bacteria</taxon>
        <taxon>Bacillati</taxon>
        <taxon>Bacillota</taxon>
        <taxon>Bacilli</taxon>
        <taxon>Bacillales</taxon>
        <taxon>Bacillaceae</taxon>
        <taxon>Fervidibacillus</taxon>
    </lineage>
</organism>
<feature type="domain" description="HTH arsR-type" evidence="2">
    <location>
        <begin position="6"/>
        <end position="88"/>
    </location>
</feature>
<evidence type="ECO:0000259" key="2">
    <source>
        <dbReference type="SMART" id="SM00418"/>
    </source>
</evidence>
<dbReference type="GO" id="GO:0003700">
    <property type="term" value="F:DNA-binding transcription factor activity"/>
    <property type="evidence" value="ECO:0007669"/>
    <property type="project" value="InterPro"/>
</dbReference>
<dbReference type="KEGG" id="fhl:OE105_07335"/>
<gene>
    <name evidence="3" type="ORF">OE105_07335</name>
</gene>
<dbReference type="Proteomes" id="UP001164726">
    <property type="component" value="Chromosome"/>
</dbReference>
<dbReference type="InterPro" id="IPR036390">
    <property type="entry name" value="WH_DNA-bd_sf"/>
</dbReference>
<dbReference type="SMART" id="SM00418">
    <property type="entry name" value="HTH_ARSR"/>
    <property type="match status" value="1"/>
</dbReference>
<dbReference type="SUPFAM" id="SSF46785">
    <property type="entry name" value="Winged helix' DNA-binding domain"/>
    <property type="match status" value="1"/>
</dbReference>
<evidence type="ECO:0000313" key="4">
    <source>
        <dbReference type="Proteomes" id="UP001164726"/>
    </source>
</evidence>